<dbReference type="STRING" id="981085.W9RM53"/>
<evidence type="ECO:0008006" key="3">
    <source>
        <dbReference type="Google" id="ProtNLM"/>
    </source>
</evidence>
<dbReference type="eggNOG" id="ENOG502S3KJ">
    <property type="taxonomic scope" value="Eukaryota"/>
</dbReference>
<keyword evidence="2" id="KW-1185">Reference proteome</keyword>
<protein>
    <recommendedName>
        <fullName evidence="3">Protein NUCLEAR FUSION DEFECTIVE 6</fullName>
    </recommendedName>
</protein>
<proteinExistence type="predicted"/>
<organism evidence="1 2">
    <name type="scientific">Morus notabilis</name>
    <dbReference type="NCBI Taxonomy" id="981085"/>
    <lineage>
        <taxon>Eukaryota</taxon>
        <taxon>Viridiplantae</taxon>
        <taxon>Streptophyta</taxon>
        <taxon>Embryophyta</taxon>
        <taxon>Tracheophyta</taxon>
        <taxon>Spermatophyta</taxon>
        <taxon>Magnoliopsida</taxon>
        <taxon>eudicotyledons</taxon>
        <taxon>Gunneridae</taxon>
        <taxon>Pentapetalae</taxon>
        <taxon>rosids</taxon>
        <taxon>fabids</taxon>
        <taxon>Rosales</taxon>
        <taxon>Moraceae</taxon>
        <taxon>Moreae</taxon>
        <taxon>Morus</taxon>
    </lineage>
</organism>
<evidence type="ECO:0000313" key="1">
    <source>
        <dbReference type="EMBL" id="EXB86494.1"/>
    </source>
</evidence>
<dbReference type="PANTHER" id="PTHR33156:SF48">
    <property type="entry name" value="PROTEIN NUCLEAR FUSION DEFECTIVE 6, MITOCHONDRIAL"/>
    <property type="match status" value="1"/>
</dbReference>
<gene>
    <name evidence="1" type="ORF">L484_001331</name>
</gene>
<dbReference type="EMBL" id="KE344916">
    <property type="protein sequence ID" value="EXB86494.1"/>
    <property type="molecule type" value="Genomic_DNA"/>
</dbReference>
<sequence length="121" mass="13494">MAARSILRSVSSRGGAAALFASEAKAARAPFRMAARKPLSQRVLRSPVEMSFCVESMLPYHTATSSALMTSMLSLTRRSCGWLPEDDDDDDWGNPKRNHMCNTIIFPAKTRLDEEQEVKME</sequence>
<reference evidence="2" key="1">
    <citation type="submission" date="2013-01" db="EMBL/GenBank/DDBJ databases">
        <title>Draft Genome Sequence of a Mulberry Tree, Morus notabilis C.K. Schneid.</title>
        <authorList>
            <person name="He N."/>
            <person name="Zhao S."/>
        </authorList>
    </citation>
    <scope>NUCLEOTIDE SEQUENCE</scope>
</reference>
<dbReference type="AlphaFoldDB" id="W9RM53"/>
<evidence type="ECO:0000313" key="2">
    <source>
        <dbReference type="Proteomes" id="UP000030645"/>
    </source>
</evidence>
<dbReference type="Proteomes" id="UP000030645">
    <property type="component" value="Unassembled WGS sequence"/>
</dbReference>
<dbReference type="InterPro" id="IPR043459">
    <property type="entry name" value="NFD6/NOXY2-like"/>
</dbReference>
<name>W9RM53_9ROSA</name>
<dbReference type="PANTHER" id="PTHR33156">
    <property type="entry name" value="OS02G0230000 PROTEIN"/>
    <property type="match status" value="1"/>
</dbReference>
<accession>W9RM53</accession>
<dbReference type="GO" id="GO:0005739">
    <property type="term" value="C:mitochondrion"/>
    <property type="evidence" value="ECO:0007669"/>
    <property type="project" value="TreeGrafter"/>
</dbReference>